<dbReference type="GO" id="GO:0043124">
    <property type="term" value="P:negative regulation of canonical NF-kappaB signal transduction"/>
    <property type="evidence" value="ECO:0007669"/>
    <property type="project" value="InterPro"/>
</dbReference>
<dbReference type="GeneID" id="27314497"/>
<keyword evidence="2" id="KW-0597">Phosphoprotein</keyword>
<evidence type="ECO:0000256" key="5">
    <source>
        <dbReference type="ARBA" id="ARBA00023242"/>
    </source>
</evidence>
<dbReference type="RefSeq" id="XP_016211888.1">
    <property type="nucleotide sequence ID" value="XM_016360176.1"/>
</dbReference>
<evidence type="ECO:0000313" key="8">
    <source>
        <dbReference type="EMBL" id="KIW02019.1"/>
    </source>
</evidence>
<keyword evidence="5" id="KW-0539">Nucleus</keyword>
<feature type="compositionally biased region" description="Polar residues" evidence="7">
    <location>
        <begin position="79"/>
        <end position="89"/>
    </location>
</feature>
<organism evidence="8 9">
    <name type="scientific">Verruconis gallopava</name>
    <dbReference type="NCBI Taxonomy" id="253628"/>
    <lineage>
        <taxon>Eukaryota</taxon>
        <taxon>Fungi</taxon>
        <taxon>Dikarya</taxon>
        <taxon>Ascomycota</taxon>
        <taxon>Pezizomycotina</taxon>
        <taxon>Dothideomycetes</taxon>
        <taxon>Pleosporomycetidae</taxon>
        <taxon>Venturiales</taxon>
        <taxon>Sympoventuriaceae</taxon>
        <taxon>Verruconis</taxon>
    </lineage>
</organism>
<dbReference type="InterPro" id="IPR038753">
    <property type="entry name" value="NFKBIL1"/>
</dbReference>
<dbReference type="VEuPathDB" id="FungiDB:PV09_06524"/>
<dbReference type="Proteomes" id="UP000053259">
    <property type="component" value="Unassembled WGS sequence"/>
</dbReference>
<dbReference type="InParanoid" id="A0A0D2AS90"/>
<keyword evidence="9" id="KW-1185">Reference proteome</keyword>
<evidence type="ECO:0000256" key="4">
    <source>
        <dbReference type="ARBA" id="ARBA00023043"/>
    </source>
</evidence>
<dbReference type="AlphaFoldDB" id="A0A0D2AS90"/>
<dbReference type="GO" id="GO:0005634">
    <property type="term" value="C:nucleus"/>
    <property type="evidence" value="ECO:0007669"/>
    <property type="project" value="UniProtKB-SubCell"/>
</dbReference>
<proteinExistence type="predicted"/>
<keyword evidence="3" id="KW-0677">Repeat</keyword>
<dbReference type="PANTHER" id="PTHR15263:SF1">
    <property type="entry name" value="NF-KAPPA-B INHIBITOR-LIKE PROTEIN 1"/>
    <property type="match status" value="1"/>
</dbReference>
<feature type="compositionally biased region" description="Basic residues" evidence="7">
    <location>
        <begin position="17"/>
        <end position="29"/>
    </location>
</feature>
<feature type="coiled-coil region" evidence="6">
    <location>
        <begin position="157"/>
        <end position="207"/>
    </location>
</feature>
<feature type="region of interest" description="Disordered" evidence="7">
    <location>
        <begin position="1"/>
        <end position="91"/>
    </location>
</feature>
<protein>
    <recommendedName>
        <fullName evidence="10">NF-kappa-B inhibitor-like protein 1</fullName>
    </recommendedName>
</protein>
<reference evidence="8 9" key="1">
    <citation type="submission" date="2015-01" db="EMBL/GenBank/DDBJ databases">
        <title>The Genome Sequence of Ochroconis gallopava CBS43764.</title>
        <authorList>
            <consortium name="The Broad Institute Genomics Platform"/>
            <person name="Cuomo C."/>
            <person name="de Hoog S."/>
            <person name="Gorbushina A."/>
            <person name="Stielow B."/>
            <person name="Teixiera M."/>
            <person name="Abouelleil A."/>
            <person name="Chapman S.B."/>
            <person name="Priest M."/>
            <person name="Young S.K."/>
            <person name="Wortman J."/>
            <person name="Nusbaum C."/>
            <person name="Birren B."/>
        </authorList>
    </citation>
    <scope>NUCLEOTIDE SEQUENCE [LARGE SCALE GENOMIC DNA]</scope>
    <source>
        <strain evidence="8 9">CBS 43764</strain>
    </source>
</reference>
<evidence type="ECO:0000256" key="6">
    <source>
        <dbReference type="SAM" id="Coils"/>
    </source>
</evidence>
<feature type="compositionally biased region" description="Basic and acidic residues" evidence="7">
    <location>
        <begin position="30"/>
        <end position="52"/>
    </location>
</feature>
<evidence type="ECO:0000256" key="7">
    <source>
        <dbReference type="SAM" id="MobiDB-lite"/>
    </source>
</evidence>
<dbReference type="STRING" id="253628.A0A0D2AS90"/>
<comment type="subcellular location">
    <subcellularLocation>
        <location evidence="1">Nucleus</location>
    </subcellularLocation>
</comment>
<dbReference type="OrthoDB" id="412109at2759"/>
<evidence type="ECO:0000313" key="9">
    <source>
        <dbReference type="Proteomes" id="UP000053259"/>
    </source>
</evidence>
<keyword evidence="4" id="KW-0040">ANK repeat</keyword>
<dbReference type="EMBL" id="KN847551">
    <property type="protein sequence ID" value="KIW02019.1"/>
    <property type="molecule type" value="Genomic_DNA"/>
</dbReference>
<sequence>MSTDNISAGLHNQTRSTKFKFKSKAKRSRQNGDEDDLRRGTKQRRHEEDKESRRSRRHKTKERKLHEPLSDDQSAYDDTFTNNASSSNYIDPEEAFRESLFDAMADDEGAAFWEGVYGQPIHIYPNTKQGPEGKLEQMTDEEYAEYVRERMWEKTHQHVLEERAKREEARKRRKAEEDRFWENEERAEQARKERRAFEKEIDASLRRGEERKAQKRWQDAWQRYVTGWESFKNILEIKSKEEGSLADKSSRGIIPWPVESGKWKHVEKTEVEDFFQKAVPKEEDLMGVLKVERVRWHPDKMQQRFGANKLDEETSRAVTAVFQVVDQMWGDLRARQA</sequence>
<gene>
    <name evidence="8" type="ORF">PV09_06524</name>
</gene>
<name>A0A0D2AS90_9PEZI</name>
<dbReference type="PANTHER" id="PTHR15263">
    <property type="entry name" value="I-KAPPA-B-LIKE PROTEIN IKBL"/>
    <property type="match status" value="1"/>
</dbReference>
<evidence type="ECO:0000256" key="3">
    <source>
        <dbReference type="ARBA" id="ARBA00022737"/>
    </source>
</evidence>
<feature type="compositionally biased region" description="Polar residues" evidence="7">
    <location>
        <begin position="1"/>
        <end position="13"/>
    </location>
</feature>
<evidence type="ECO:0000256" key="2">
    <source>
        <dbReference type="ARBA" id="ARBA00022553"/>
    </source>
</evidence>
<accession>A0A0D2AS90</accession>
<feature type="compositionally biased region" description="Basic residues" evidence="7">
    <location>
        <begin position="53"/>
        <end position="63"/>
    </location>
</feature>
<keyword evidence="6" id="KW-0175">Coiled coil</keyword>
<dbReference type="HOGENOM" id="CLU_043194_0_0_1"/>
<evidence type="ECO:0000256" key="1">
    <source>
        <dbReference type="ARBA" id="ARBA00004123"/>
    </source>
</evidence>
<evidence type="ECO:0008006" key="10">
    <source>
        <dbReference type="Google" id="ProtNLM"/>
    </source>
</evidence>